<accession>A0A9P7RGH9</accession>
<evidence type="ECO:0000256" key="1">
    <source>
        <dbReference type="SAM" id="MobiDB-lite"/>
    </source>
</evidence>
<dbReference type="Proteomes" id="UP000699042">
    <property type="component" value="Unassembled WGS sequence"/>
</dbReference>
<evidence type="ECO:0000313" key="3">
    <source>
        <dbReference type="Proteomes" id="UP000699042"/>
    </source>
</evidence>
<proteinExistence type="predicted"/>
<organism evidence="2 3">
    <name type="scientific">Colletotrichum scovillei</name>
    <dbReference type="NCBI Taxonomy" id="1209932"/>
    <lineage>
        <taxon>Eukaryota</taxon>
        <taxon>Fungi</taxon>
        <taxon>Dikarya</taxon>
        <taxon>Ascomycota</taxon>
        <taxon>Pezizomycotina</taxon>
        <taxon>Sordariomycetes</taxon>
        <taxon>Hypocreomycetidae</taxon>
        <taxon>Glomerellales</taxon>
        <taxon>Glomerellaceae</taxon>
        <taxon>Colletotrichum</taxon>
        <taxon>Colletotrichum acutatum species complex</taxon>
    </lineage>
</organism>
<dbReference type="EMBL" id="JAESDN010000001">
    <property type="protein sequence ID" value="KAG7057946.1"/>
    <property type="molecule type" value="Genomic_DNA"/>
</dbReference>
<protein>
    <submittedName>
        <fullName evidence="2">Uncharacterized protein</fullName>
    </submittedName>
</protein>
<name>A0A9P7RGH9_9PEZI</name>
<gene>
    <name evidence="2" type="ORF">JMJ77_005327</name>
</gene>
<evidence type="ECO:0000313" key="2">
    <source>
        <dbReference type="EMBL" id="KAG7057946.1"/>
    </source>
</evidence>
<sequence length="74" mass="7769">MPRHAVSAASFFSDSPEIRPRLPGTGTKRPDLHTGHGITGVAYQGPVMTTFVTPALSAAGIRPPLQEDKVGQMG</sequence>
<feature type="region of interest" description="Disordered" evidence="1">
    <location>
        <begin position="1"/>
        <end position="38"/>
    </location>
</feature>
<comment type="caution">
    <text evidence="2">The sequence shown here is derived from an EMBL/GenBank/DDBJ whole genome shotgun (WGS) entry which is preliminary data.</text>
</comment>
<reference evidence="2" key="1">
    <citation type="submission" date="2021-05" db="EMBL/GenBank/DDBJ databases">
        <title>Comparative genomics of three Colletotrichum scovillei strains and genetic complementation revealed genes involved fungal growth and virulence on chili pepper.</title>
        <authorList>
            <person name="Hsieh D.-K."/>
            <person name="Chuang S.-C."/>
            <person name="Chen C.-Y."/>
            <person name="Chao Y.-T."/>
            <person name="Lu M.-Y.J."/>
            <person name="Lee M.-H."/>
            <person name="Shih M.-C."/>
        </authorList>
    </citation>
    <scope>NUCLEOTIDE SEQUENCE</scope>
    <source>
        <strain evidence="2">Coll-153</strain>
    </source>
</reference>
<dbReference type="AlphaFoldDB" id="A0A9P7RGH9"/>
<keyword evidence="3" id="KW-1185">Reference proteome</keyword>